<organism evidence="1 2">
    <name type="scientific">Araneus ventricosus</name>
    <name type="common">Orbweaver spider</name>
    <name type="synonym">Epeira ventricosa</name>
    <dbReference type="NCBI Taxonomy" id="182803"/>
    <lineage>
        <taxon>Eukaryota</taxon>
        <taxon>Metazoa</taxon>
        <taxon>Ecdysozoa</taxon>
        <taxon>Arthropoda</taxon>
        <taxon>Chelicerata</taxon>
        <taxon>Arachnida</taxon>
        <taxon>Araneae</taxon>
        <taxon>Araneomorphae</taxon>
        <taxon>Entelegynae</taxon>
        <taxon>Araneoidea</taxon>
        <taxon>Araneidae</taxon>
        <taxon>Araneus</taxon>
    </lineage>
</organism>
<evidence type="ECO:0000313" key="2">
    <source>
        <dbReference type="Proteomes" id="UP000499080"/>
    </source>
</evidence>
<dbReference type="EMBL" id="BGPR01008693">
    <property type="protein sequence ID" value="GBN35409.1"/>
    <property type="molecule type" value="Genomic_DNA"/>
</dbReference>
<dbReference type="Proteomes" id="UP000499080">
    <property type="component" value="Unassembled WGS sequence"/>
</dbReference>
<accession>A0A4Y2N9S3</accession>
<protein>
    <submittedName>
        <fullName evidence="1">Uncharacterized protein</fullName>
    </submittedName>
</protein>
<evidence type="ECO:0000313" key="1">
    <source>
        <dbReference type="EMBL" id="GBN35409.1"/>
    </source>
</evidence>
<keyword evidence="2" id="KW-1185">Reference proteome</keyword>
<reference evidence="1 2" key="1">
    <citation type="journal article" date="2019" name="Sci. Rep.">
        <title>Orb-weaving spider Araneus ventricosus genome elucidates the spidroin gene catalogue.</title>
        <authorList>
            <person name="Kono N."/>
            <person name="Nakamura H."/>
            <person name="Ohtoshi R."/>
            <person name="Moran D.A.P."/>
            <person name="Shinohara A."/>
            <person name="Yoshida Y."/>
            <person name="Fujiwara M."/>
            <person name="Mori M."/>
            <person name="Tomita M."/>
            <person name="Arakawa K."/>
        </authorList>
    </citation>
    <scope>NUCLEOTIDE SEQUENCE [LARGE SCALE GENOMIC DNA]</scope>
</reference>
<sequence length="473" mass="55051">MFYHDPKHLLHHVHLKVISVDVYCLCKSNDDSTQMHPKYSQLPCLVSKRLKFYDEYRTSASSSYVNVNLVRLALVLVVHKIYFKTIISTKQPHEEHEMIVNDNDINIEFYVTWEVSDFINNARLGMEEIPLSKENNASCCILTQATRRLSLPVRRVSYKTKITKCKKIPRLDPSSCEKCDRASPTYGVDIPLFDEVSNRILGSCNVDSKSFLYLRRIRNRDFLHSAYCLDKIQYWVQNRVGSNSILELCKLIKAEYKATRIGSNVFVNMFSCYADNSRSANQECCIFEKTDFTATLRLTFFLIKDLACFALFAVNRPNDRNALLMTGRRGSHLTSICIPSSYKQVEIILENGECVFNIKKSKCYAKKRTTVHMLMCESHLKTYYGLMLKYVAHETETDQPVVRGFLKPLSGIAFAPNTVIIPTQNFCDFYFRSFDTDMTNEYHTYKMNPFMAQYWDLAISRNSKRAYEYRYPF</sequence>
<gene>
    <name evidence="1" type="ORF">AVEN_73736_1</name>
</gene>
<name>A0A4Y2N9S3_ARAVE</name>
<dbReference type="AlphaFoldDB" id="A0A4Y2N9S3"/>
<proteinExistence type="predicted"/>
<comment type="caution">
    <text evidence="1">The sequence shown here is derived from an EMBL/GenBank/DDBJ whole genome shotgun (WGS) entry which is preliminary data.</text>
</comment>